<protein>
    <submittedName>
        <fullName evidence="2">Uncharacterized protein</fullName>
    </submittedName>
</protein>
<feature type="compositionally biased region" description="Low complexity" evidence="1">
    <location>
        <begin position="68"/>
        <end position="84"/>
    </location>
</feature>
<evidence type="ECO:0000313" key="3">
    <source>
        <dbReference type="Proteomes" id="UP001239445"/>
    </source>
</evidence>
<evidence type="ECO:0000256" key="1">
    <source>
        <dbReference type="SAM" id="MobiDB-lite"/>
    </source>
</evidence>
<proteinExistence type="predicted"/>
<dbReference type="EMBL" id="MU839840">
    <property type="protein sequence ID" value="KAK1752049.1"/>
    <property type="molecule type" value="Genomic_DNA"/>
</dbReference>
<feature type="region of interest" description="Disordered" evidence="1">
    <location>
        <begin position="64"/>
        <end position="84"/>
    </location>
</feature>
<dbReference type="AlphaFoldDB" id="A0AAJ0B5G6"/>
<gene>
    <name evidence="2" type="ORF">QBC47DRAFT_389513</name>
</gene>
<evidence type="ECO:0000313" key="2">
    <source>
        <dbReference type="EMBL" id="KAK1752049.1"/>
    </source>
</evidence>
<organism evidence="2 3">
    <name type="scientific">Echria macrotheca</name>
    <dbReference type="NCBI Taxonomy" id="438768"/>
    <lineage>
        <taxon>Eukaryota</taxon>
        <taxon>Fungi</taxon>
        <taxon>Dikarya</taxon>
        <taxon>Ascomycota</taxon>
        <taxon>Pezizomycotina</taxon>
        <taxon>Sordariomycetes</taxon>
        <taxon>Sordariomycetidae</taxon>
        <taxon>Sordariales</taxon>
        <taxon>Schizotheciaceae</taxon>
        <taxon>Echria</taxon>
    </lineage>
</organism>
<reference evidence="2" key="1">
    <citation type="submission" date="2023-06" db="EMBL/GenBank/DDBJ databases">
        <title>Genome-scale phylogeny and comparative genomics of the fungal order Sordariales.</title>
        <authorList>
            <consortium name="Lawrence Berkeley National Laboratory"/>
            <person name="Hensen N."/>
            <person name="Bonometti L."/>
            <person name="Westerberg I."/>
            <person name="Brannstrom I.O."/>
            <person name="Guillou S."/>
            <person name="Cros-Aarteil S."/>
            <person name="Calhoun S."/>
            <person name="Haridas S."/>
            <person name="Kuo A."/>
            <person name="Mondo S."/>
            <person name="Pangilinan J."/>
            <person name="Riley R."/>
            <person name="Labutti K."/>
            <person name="Andreopoulos B."/>
            <person name="Lipzen A."/>
            <person name="Chen C."/>
            <person name="Yanf M."/>
            <person name="Daum C."/>
            <person name="Ng V."/>
            <person name="Clum A."/>
            <person name="Steindorff A."/>
            <person name="Ohm R."/>
            <person name="Martin F."/>
            <person name="Silar P."/>
            <person name="Natvig D."/>
            <person name="Lalanne C."/>
            <person name="Gautier V."/>
            <person name="Ament-Velasquez S.L."/>
            <person name="Kruys A."/>
            <person name="Hutchinson M.I."/>
            <person name="Powell A.J."/>
            <person name="Barry K."/>
            <person name="Miller A.N."/>
            <person name="Grigoriev I.V."/>
            <person name="Debuchy R."/>
            <person name="Gladieux P."/>
            <person name="Thoren M.H."/>
            <person name="Johannesson H."/>
        </authorList>
    </citation>
    <scope>NUCLEOTIDE SEQUENCE</scope>
    <source>
        <strain evidence="2">PSN4</strain>
    </source>
</reference>
<name>A0AAJ0B5G6_9PEZI</name>
<comment type="caution">
    <text evidence="2">The sequence shown here is derived from an EMBL/GenBank/DDBJ whole genome shotgun (WGS) entry which is preliminary data.</text>
</comment>
<dbReference type="Proteomes" id="UP001239445">
    <property type="component" value="Unassembled WGS sequence"/>
</dbReference>
<keyword evidence="3" id="KW-1185">Reference proteome</keyword>
<accession>A0AAJ0B5G6</accession>
<sequence>MCLNTQISTRHICTHHMAAIDTDLDKARINTRTVHASSTTSPLLHQPHQLHPSIYPSINTSRVAAGASNHQSNNNVNSNANMTSHPLEFHAPGWHGEAKTPVMDGKYCDRVTGELRSSNNHEEYIGPPAVDILVTSIHADTLDCSYRAARRFPMEALLCHITRVVAQHKLDLDSVVATTYTIRVVLAHELTVDAFSNICGEMVNGIWDRQDCH</sequence>